<dbReference type="InterPro" id="IPR002403">
    <property type="entry name" value="Cyt_P450_E_grp-IV"/>
</dbReference>
<dbReference type="GO" id="GO:0004497">
    <property type="term" value="F:monooxygenase activity"/>
    <property type="evidence" value="ECO:0007669"/>
    <property type="project" value="UniProtKB-KW"/>
</dbReference>
<dbReference type="PRINTS" id="PR00465">
    <property type="entry name" value="EP450IV"/>
</dbReference>
<keyword evidence="4 5" id="KW-0408">Iron</keyword>
<dbReference type="Gene3D" id="1.10.630.10">
    <property type="entry name" value="Cytochrome P450"/>
    <property type="match status" value="1"/>
</dbReference>
<dbReference type="InterPro" id="IPR036396">
    <property type="entry name" value="Cyt_P450_sf"/>
</dbReference>
<dbReference type="EMBL" id="QGMK01001316">
    <property type="protein sequence ID" value="TVY71193.1"/>
    <property type="molecule type" value="Genomic_DNA"/>
</dbReference>
<dbReference type="PRINTS" id="PR00385">
    <property type="entry name" value="P450"/>
</dbReference>
<dbReference type="AlphaFoldDB" id="A0A8T9BXY7"/>
<comment type="similarity">
    <text evidence="2">Belongs to the cytochrome P450 family.</text>
</comment>
<evidence type="ECO:0000256" key="1">
    <source>
        <dbReference type="ARBA" id="ARBA00001971"/>
    </source>
</evidence>
<organism evidence="6 7">
    <name type="scientific">Lachnellula suecica</name>
    <dbReference type="NCBI Taxonomy" id="602035"/>
    <lineage>
        <taxon>Eukaryota</taxon>
        <taxon>Fungi</taxon>
        <taxon>Dikarya</taxon>
        <taxon>Ascomycota</taxon>
        <taxon>Pezizomycotina</taxon>
        <taxon>Leotiomycetes</taxon>
        <taxon>Helotiales</taxon>
        <taxon>Lachnaceae</taxon>
        <taxon>Lachnellula</taxon>
    </lineage>
</organism>
<dbReference type="CDD" id="cd11060">
    <property type="entry name" value="CYP57A1-like"/>
    <property type="match status" value="1"/>
</dbReference>
<dbReference type="InterPro" id="IPR001128">
    <property type="entry name" value="Cyt_P450"/>
</dbReference>
<dbReference type="PANTHER" id="PTHR24305">
    <property type="entry name" value="CYTOCHROME P450"/>
    <property type="match status" value="1"/>
</dbReference>
<dbReference type="Pfam" id="PF00067">
    <property type="entry name" value="p450"/>
    <property type="match status" value="1"/>
</dbReference>
<gene>
    <name evidence="6" type="primary">mpaDE_2</name>
    <name evidence="6" type="ORF">LSUE1_G008472</name>
</gene>
<keyword evidence="7" id="KW-1185">Reference proteome</keyword>
<keyword evidence="3 5" id="KW-0479">Metal-binding</keyword>
<dbReference type="GO" id="GO:0020037">
    <property type="term" value="F:heme binding"/>
    <property type="evidence" value="ECO:0007669"/>
    <property type="project" value="InterPro"/>
</dbReference>
<sequence>MVQGPVTRLGPNEVVIEDLYGIRRSIGARSQYTKSNWYTSFRFDPQRDNLLTERDNKIHDRVRAKMKLGYSGQENLYLEETVDLHLNEFADLISAKYLCTSSVLRPLDLAQIVQYFTMDAITHLAFGKEFGFLAEDGDVYEYVATIKSMLPFMNVLSVFPRLHAILRSQLVKKLFLPSDKDSMGVGKIIGVAKSVIAERFKPDAKDQKDMLGSFVRHGLTQEELEPEVLLQIVAGSDTTATAIRAVFLHLMTSPCAYSKICAEIRAGSLSTPISEKEAKSLPYLQAVIREGLRLWPPIASAMFKLPPPGGDTIAGFRIPEGTKVGIAWYKVGRKREIYGEDADVFRPERWLEADAEKLERMERTNDLFFAPGRWGCLGKGLAILVLNK</sequence>
<feature type="non-terminal residue" evidence="6">
    <location>
        <position position="388"/>
    </location>
</feature>
<dbReference type="PANTHER" id="PTHR24305:SF168">
    <property type="entry name" value="P450, PUTATIVE (EUROFUNG)-RELATED"/>
    <property type="match status" value="1"/>
</dbReference>
<evidence type="ECO:0000313" key="7">
    <source>
        <dbReference type="Proteomes" id="UP000469558"/>
    </source>
</evidence>
<protein>
    <submittedName>
        <fullName evidence="6">Cytochrome P450 monooxygenase mpaDE</fullName>
    </submittedName>
</protein>
<dbReference type="Proteomes" id="UP000469558">
    <property type="component" value="Unassembled WGS sequence"/>
</dbReference>
<proteinExistence type="inferred from homology"/>
<evidence type="ECO:0000256" key="4">
    <source>
        <dbReference type="ARBA" id="ARBA00023004"/>
    </source>
</evidence>
<evidence type="ECO:0000313" key="6">
    <source>
        <dbReference type="EMBL" id="TVY71193.1"/>
    </source>
</evidence>
<feature type="binding site" description="axial binding residue" evidence="5">
    <location>
        <position position="376"/>
    </location>
    <ligand>
        <name>heme</name>
        <dbReference type="ChEBI" id="CHEBI:30413"/>
    </ligand>
    <ligandPart>
        <name>Fe</name>
        <dbReference type="ChEBI" id="CHEBI:18248"/>
    </ligandPart>
</feature>
<keyword evidence="5" id="KW-0349">Heme</keyword>
<keyword evidence="6" id="KW-0560">Oxidoreductase</keyword>
<dbReference type="GO" id="GO:0016705">
    <property type="term" value="F:oxidoreductase activity, acting on paired donors, with incorporation or reduction of molecular oxygen"/>
    <property type="evidence" value="ECO:0007669"/>
    <property type="project" value="InterPro"/>
</dbReference>
<comment type="caution">
    <text evidence="6">The sequence shown here is derived from an EMBL/GenBank/DDBJ whole genome shotgun (WGS) entry which is preliminary data.</text>
</comment>
<dbReference type="GO" id="GO:0005506">
    <property type="term" value="F:iron ion binding"/>
    <property type="evidence" value="ECO:0007669"/>
    <property type="project" value="InterPro"/>
</dbReference>
<keyword evidence="6" id="KW-0503">Monooxygenase</keyword>
<dbReference type="InterPro" id="IPR050121">
    <property type="entry name" value="Cytochrome_P450_monoxygenase"/>
</dbReference>
<reference evidence="6 7" key="1">
    <citation type="submission" date="2018-05" db="EMBL/GenBank/DDBJ databases">
        <title>Genome sequencing and assembly of the regulated plant pathogen Lachnellula willkommii and related sister species for the development of diagnostic species identification markers.</title>
        <authorList>
            <person name="Giroux E."/>
            <person name="Bilodeau G."/>
        </authorList>
    </citation>
    <scope>NUCLEOTIDE SEQUENCE [LARGE SCALE GENOMIC DNA]</scope>
    <source>
        <strain evidence="6 7">CBS 268.59</strain>
    </source>
</reference>
<accession>A0A8T9BXY7</accession>
<evidence type="ECO:0000256" key="2">
    <source>
        <dbReference type="ARBA" id="ARBA00010617"/>
    </source>
</evidence>
<evidence type="ECO:0000256" key="5">
    <source>
        <dbReference type="PIRSR" id="PIRSR602403-1"/>
    </source>
</evidence>
<evidence type="ECO:0000256" key="3">
    <source>
        <dbReference type="ARBA" id="ARBA00022723"/>
    </source>
</evidence>
<name>A0A8T9BXY7_9HELO</name>
<dbReference type="SUPFAM" id="SSF48264">
    <property type="entry name" value="Cytochrome P450"/>
    <property type="match status" value="1"/>
</dbReference>
<comment type="cofactor">
    <cofactor evidence="1 5">
        <name>heme</name>
        <dbReference type="ChEBI" id="CHEBI:30413"/>
    </cofactor>
</comment>
<dbReference type="OrthoDB" id="1470350at2759"/>